<dbReference type="Proteomes" id="UP000694422">
    <property type="component" value="Unplaced"/>
</dbReference>
<dbReference type="Ensembl" id="ENSSDAT00000020067.1">
    <property type="protein sequence ID" value="ENSSDAP00000017578.1"/>
    <property type="gene ID" value="ENSSDAG00000016015.1"/>
</dbReference>
<keyword evidence="1" id="KW-1133">Transmembrane helix</keyword>
<reference evidence="2" key="1">
    <citation type="submission" date="2025-08" db="UniProtKB">
        <authorList>
            <consortium name="Ensembl"/>
        </authorList>
    </citation>
    <scope>IDENTIFICATION</scope>
</reference>
<feature type="transmembrane region" description="Helical" evidence="1">
    <location>
        <begin position="20"/>
        <end position="37"/>
    </location>
</feature>
<sequence>MLEKSKFLLDTFNFMPFPLYVPLLPHPLLHFVTVKSFHPITSLIRNLTVFIHACFSLSGYYYMLIYLYANFV</sequence>
<dbReference type="AlphaFoldDB" id="A0A8C9Q642"/>
<name>A0A8C9Q642_SPEDA</name>
<protein>
    <submittedName>
        <fullName evidence="2">Uncharacterized protein</fullName>
    </submittedName>
</protein>
<evidence type="ECO:0000313" key="3">
    <source>
        <dbReference type="Proteomes" id="UP000694422"/>
    </source>
</evidence>
<proteinExistence type="predicted"/>
<feature type="transmembrane region" description="Helical" evidence="1">
    <location>
        <begin position="49"/>
        <end position="69"/>
    </location>
</feature>
<evidence type="ECO:0000256" key="1">
    <source>
        <dbReference type="SAM" id="Phobius"/>
    </source>
</evidence>
<evidence type="ECO:0000313" key="2">
    <source>
        <dbReference type="Ensembl" id="ENSSDAP00000017578.1"/>
    </source>
</evidence>
<accession>A0A8C9Q642</accession>
<keyword evidence="1" id="KW-0812">Transmembrane</keyword>
<organism evidence="2 3">
    <name type="scientific">Spermophilus dauricus</name>
    <name type="common">Daurian ground squirrel</name>
    <dbReference type="NCBI Taxonomy" id="99837"/>
    <lineage>
        <taxon>Eukaryota</taxon>
        <taxon>Metazoa</taxon>
        <taxon>Chordata</taxon>
        <taxon>Craniata</taxon>
        <taxon>Vertebrata</taxon>
        <taxon>Euteleostomi</taxon>
        <taxon>Mammalia</taxon>
        <taxon>Eutheria</taxon>
        <taxon>Euarchontoglires</taxon>
        <taxon>Glires</taxon>
        <taxon>Rodentia</taxon>
        <taxon>Sciuromorpha</taxon>
        <taxon>Sciuridae</taxon>
        <taxon>Xerinae</taxon>
        <taxon>Marmotini</taxon>
        <taxon>Spermophilus</taxon>
    </lineage>
</organism>
<reference evidence="2" key="2">
    <citation type="submission" date="2025-09" db="UniProtKB">
        <authorList>
            <consortium name="Ensembl"/>
        </authorList>
    </citation>
    <scope>IDENTIFICATION</scope>
</reference>
<keyword evidence="1" id="KW-0472">Membrane</keyword>
<keyword evidence="3" id="KW-1185">Reference proteome</keyword>